<dbReference type="GO" id="GO:0004066">
    <property type="term" value="F:asparagine synthase (glutamine-hydrolyzing) activity"/>
    <property type="evidence" value="ECO:0007669"/>
    <property type="project" value="UniProtKB-EC"/>
</dbReference>
<evidence type="ECO:0000256" key="5">
    <source>
        <dbReference type="ARBA" id="ARBA00022840"/>
    </source>
</evidence>
<reference evidence="11" key="1">
    <citation type="submission" date="2016-10" db="EMBL/GenBank/DDBJ databases">
        <authorList>
            <person name="Varghese N."/>
            <person name="Submissions S."/>
        </authorList>
    </citation>
    <scope>NUCLEOTIDE SEQUENCE [LARGE SCALE GENOMIC DNA]</scope>
    <source>
        <strain evidence="11">CGMCC 1.10971</strain>
    </source>
</reference>
<comment type="catalytic activity">
    <reaction evidence="6">
        <text>L-aspartate + L-glutamine + ATP + H2O = L-asparagine + L-glutamate + AMP + diphosphate + H(+)</text>
        <dbReference type="Rhea" id="RHEA:12228"/>
        <dbReference type="ChEBI" id="CHEBI:15377"/>
        <dbReference type="ChEBI" id="CHEBI:15378"/>
        <dbReference type="ChEBI" id="CHEBI:29985"/>
        <dbReference type="ChEBI" id="CHEBI:29991"/>
        <dbReference type="ChEBI" id="CHEBI:30616"/>
        <dbReference type="ChEBI" id="CHEBI:33019"/>
        <dbReference type="ChEBI" id="CHEBI:58048"/>
        <dbReference type="ChEBI" id="CHEBI:58359"/>
        <dbReference type="ChEBI" id="CHEBI:456215"/>
        <dbReference type="EC" id="6.3.5.4"/>
    </reaction>
</comment>
<evidence type="ECO:0000259" key="8">
    <source>
        <dbReference type="Pfam" id="PF00733"/>
    </source>
</evidence>
<dbReference type="GO" id="GO:0005829">
    <property type="term" value="C:cytosol"/>
    <property type="evidence" value="ECO:0007669"/>
    <property type="project" value="TreeGrafter"/>
</dbReference>
<dbReference type="InterPro" id="IPR006426">
    <property type="entry name" value="Asn_synth_AEB"/>
</dbReference>
<dbReference type="SUPFAM" id="SSF52402">
    <property type="entry name" value="Adenine nucleotide alpha hydrolases-like"/>
    <property type="match status" value="1"/>
</dbReference>
<sequence length="646" mass="72567">MSFLIDAMQQAENFMTRNASSGVPKTTLMHNSLLTPAFYGWLYNANSTQHSDEVTRNSQNMRTALNTRANFVSEHSNNSFLGSNSYLLARDNLLVTIIGKPEWYDTTLAHLANEKGHAEALLHAYGEHGQTCSHFIHGSFAFVIIDSIQGALTAGVDRLASIPLYYAEHMQQGIIFGTSAGALLAHDAIDEKLNPQALYNYVYFHMVPSPVSTFENIKKMQAAHSLHLKDGVSSIERYWTPSFKQTQQRSFDDMCNELRRTLKDSVKKAINKDVKTAAFLSGGLDSSTVTGMLSELSDSEAHAYSIGFSAEGYDEMAFARITAKHFGVKLHEYYVTPEDVVAALPSIATSYDEPFGNSSALPAYFCAKEAAKDSVQRLLAGDGGDELFAGNERYAKQKVFEQYSCIPKPLRTALFEPVLRMIPGQIPLVNKARSYVNQANTSLPGRMQNYNFLNQHAPNEIFNDAFINQISTDYPLELLESVYQAPENASALSRMLYLDWQFTLADNDLCKVSHMCALAGVEVAYPMLDDSLLTLAGEIPDQWKLKGQQLRYFYKQALTGWLPQETITKKKQGFGLPFGVWMQTHKPLQELAYDSLVKLKNRPYFRAEFLDKLIKLHREGHAVYYGELIWILTVLELWLEAHGERP</sequence>
<comment type="similarity">
    <text evidence="2">Belongs to the asparagine synthetase family.</text>
</comment>
<dbReference type="InterPro" id="IPR001962">
    <property type="entry name" value="Asn_synthase"/>
</dbReference>
<dbReference type="STRING" id="1045558.SAMN05216175_10288"/>
<accession>A0A1I2MTR8</accession>
<evidence type="ECO:0000256" key="4">
    <source>
        <dbReference type="ARBA" id="ARBA00022741"/>
    </source>
</evidence>
<comment type="pathway">
    <text evidence="1">Amino-acid biosynthesis; L-asparagine biosynthesis; L-asparagine from L-aspartate (L-Gln route): step 1/1.</text>
</comment>
<evidence type="ECO:0000256" key="3">
    <source>
        <dbReference type="ARBA" id="ARBA00012737"/>
    </source>
</evidence>
<feature type="site" description="Important for beta-aspartyl-AMP intermediate formation" evidence="7">
    <location>
        <position position="382"/>
    </location>
</feature>
<keyword evidence="5" id="KW-0067">ATP-binding</keyword>
<evidence type="ECO:0000259" key="9">
    <source>
        <dbReference type="Pfam" id="PF13537"/>
    </source>
</evidence>
<dbReference type="EMBL" id="FOOU01000002">
    <property type="protein sequence ID" value="SFF94872.1"/>
    <property type="molecule type" value="Genomic_DNA"/>
</dbReference>
<dbReference type="NCBIfam" id="TIGR01536">
    <property type="entry name" value="asn_synth_AEB"/>
    <property type="match status" value="1"/>
</dbReference>
<dbReference type="PANTHER" id="PTHR43284">
    <property type="entry name" value="ASPARAGINE SYNTHETASE (GLUTAMINE-HYDROLYZING)"/>
    <property type="match status" value="1"/>
</dbReference>
<name>A0A1I2MTR8_9GAMM</name>
<dbReference type="PIRSF" id="PIRSF001589">
    <property type="entry name" value="Asn_synthetase_glu-h"/>
    <property type="match status" value="1"/>
</dbReference>
<evidence type="ECO:0000256" key="1">
    <source>
        <dbReference type="ARBA" id="ARBA00005187"/>
    </source>
</evidence>
<keyword evidence="4" id="KW-0547">Nucleotide-binding</keyword>
<dbReference type="AlphaFoldDB" id="A0A1I2MTR8"/>
<dbReference type="InterPro" id="IPR014729">
    <property type="entry name" value="Rossmann-like_a/b/a_fold"/>
</dbReference>
<dbReference type="InterPro" id="IPR017932">
    <property type="entry name" value="GATase_2_dom"/>
</dbReference>
<dbReference type="Gene3D" id="3.40.50.620">
    <property type="entry name" value="HUPs"/>
    <property type="match status" value="1"/>
</dbReference>
<dbReference type="Pfam" id="PF13537">
    <property type="entry name" value="GATase_7"/>
    <property type="match status" value="1"/>
</dbReference>
<gene>
    <name evidence="10" type="ORF">SAMN05216175_10288</name>
</gene>
<evidence type="ECO:0000256" key="2">
    <source>
        <dbReference type="ARBA" id="ARBA00005752"/>
    </source>
</evidence>
<organism evidence="10 11">
    <name type="scientific">Neptunomonas qingdaonensis</name>
    <dbReference type="NCBI Taxonomy" id="1045558"/>
    <lineage>
        <taxon>Bacteria</taxon>
        <taxon>Pseudomonadati</taxon>
        <taxon>Pseudomonadota</taxon>
        <taxon>Gammaproteobacteria</taxon>
        <taxon>Oceanospirillales</taxon>
        <taxon>Oceanospirillaceae</taxon>
        <taxon>Neptunomonas</taxon>
    </lineage>
</organism>
<dbReference type="InterPro" id="IPR029055">
    <property type="entry name" value="Ntn_hydrolases_N"/>
</dbReference>
<dbReference type="Proteomes" id="UP000198623">
    <property type="component" value="Unassembled WGS sequence"/>
</dbReference>
<evidence type="ECO:0000256" key="6">
    <source>
        <dbReference type="ARBA" id="ARBA00048741"/>
    </source>
</evidence>
<keyword evidence="11" id="KW-1185">Reference proteome</keyword>
<protein>
    <recommendedName>
        <fullName evidence="3">asparagine synthase (glutamine-hydrolyzing)</fullName>
        <ecNumber evidence="3">6.3.5.4</ecNumber>
    </recommendedName>
</protein>
<dbReference type="EC" id="6.3.5.4" evidence="3"/>
<dbReference type="GO" id="GO:0006529">
    <property type="term" value="P:asparagine biosynthetic process"/>
    <property type="evidence" value="ECO:0007669"/>
    <property type="project" value="InterPro"/>
</dbReference>
<feature type="domain" description="Asparagine synthetase" evidence="8">
    <location>
        <begin position="257"/>
        <end position="640"/>
    </location>
</feature>
<dbReference type="Pfam" id="PF00733">
    <property type="entry name" value="Asn_synthase"/>
    <property type="match status" value="1"/>
</dbReference>
<feature type="domain" description="Glutamine amidotransferase type-2" evidence="9">
    <location>
        <begin position="113"/>
        <end position="185"/>
    </location>
</feature>
<dbReference type="PANTHER" id="PTHR43284:SF1">
    <property type="entry name" value="ASPARAGINE SYNTHETASE"/>
    <property type="match status" value="1"/>
</dbReference>
<evidence type="ECO:0000313" key="11">
    <source>
        <dbReference type="Proteomes" id="UP000198623"/>
    </source>
</evidence>
<dbReference type="CDD" id="cd01991">
    <property type="entry name" value="Asn_synthase_B_C"/>
    <property type="match status" value="1"/>
</dbReference>
<dbReference type="SUPFAM" id="SSF56235">
    <property type="entry name" value="N-terminal nucleophile aminohydrolases (Ntn hydrolases)"/>
    <property type="match status" value="1"/>
</dbReference>
<evidence type="ECO:0000256" key="7">
    <source>
        <dbReference type="PIRSR" id="PIRSR001589-3"/>
    </source>
</evidence>
<evidence type="ECO:0000313" key="10">
    <source>
        <dbReference type="EMBL" id="SFF94872.1"/>
    </source>
</evidence>
<dbReference type="Gene3D" id="3.60.20.10">
    <property type="entry name" value="Glutamine Phosphoribosylpyrophosphate, subunit 1, domain 1"/>
    <property type="match status" value="1"/>
</dbReference>
<dbReference type="GO" id="GO:0005524">
    <property type="term" value="F:ATP binding"/>
    <property type="evidence" value="ECO:0007669"/>
    <property type="project" value="UniProtKB-KW"/>
</dbReference>
<proteinExistence type="inferred from homology"/>
<dbReference type="InterPro" id="IPR051786">
    <property type="entry name" value="ASN_synthetase/amidase"/>
</dbReference>